<dbReference type="GO" id="GO:0016787">
    <property type="term" value="F:hydrolase activity"/>
    <property type="evidence" value="ECO:0007669"/>
    <property type="project" value="UniProtKB-KW"/>
</dbReference>
<evidence type="ECO:0000256" key="10">
    <source>
        <dbReference type="ARBA" id="ARBA00023235"/>
    </source>
</evidence>
<dbReference type="PROSITE" id="PS51192">
    <property type="entry name" value="HELICASE_ATP_BIND_1"/>
    <property type="match status" value="1"/>
</dbReference>
<feature type="compositionally biased region" description="Polar residues" evidence="13">
    <location>
        <begin position="751"/>
        <end position="764"/>
    </location>
</feature>
<evidence type="ECO:0000256" key="5">
    <source>
        <dbReference type="ARBA" id="ARBA00022801"/>
    </source>
</evidence>
<proteinExistence type="inferred from homology"/>
<dbReference type="GO" id="GO:0006270">
    <property type="term" value="P:DNA replication initiation"/>
    <property type="evidence" value="ECO:0007669"/>
    <property type="project" value="TreeGrafter"/>
</dbReference>
<keyword evidence="7" id="KW-0862">Zinc</keyword>
<comment type="catalytic activity">
    <reaction evidence="12">
        <text>ATP + H2O = ADP + phosphate + H(+)</text>
        <dbReference type="Rhea" id="RHEA:13065"/>
        <dbReference type="ChEBI" id="CHEBI:15377"/>
        <dbReference type="ChEBI" id="CHEBI:15378"/>
        <dbReference type="ChEBI" id="CHEBI:30616"/>
        <dbReference type="ChEBI" id="CHEBI:43474"/>
        <dbReference type="ChEBI" id="CHEBI:456216"/>
        <dbReference type="EC" id="5.6.2.4"/>
    </reaction>
</comment>
<evidence type="ECO:0000256" key="2">
    <source>
        <dbReference type="ARBA" id="ARBA00022705"/>
    </source>
</evidence>
<dbReference type="HAMAP" id="MF_00983">
    <property type="entry name" value="PriA"/>
    <property type="match status" value="1"/>
</dbReference>
<dbReference type="AlphaFoldDB" id="T1BVQ9"/>
<dbReference type="GO" id="GO:1990077">
    <property type="term" value="C:primosome complex"/>
    <property type="evidence" value="ECO:0007669"/>
    <property type="project" value="UniProtKB-KW"/>
</dbReference>
<accession>T1BVQ9</accession>
<keyword evidence="10" id="KW-0413">Isomerase</keyword>
<protein>
    <recommendedName>
        <fullName evidence="11">DNA 3'-5' helicase</fullName>
        <ecNumber evidence="11">5.6.2.4</ecNumber>
    </recommendedName>
</protein>
<dbReference type="InterPro" id="IPR011545">
    <property type="entry name" value="DEAD/DEAH_box_helicase_dom"/>
</dbReference>
<dbReference type="PANTHER" id="PTHR30580:SF0">
    <property type="entry name" value="PRIMOSOMAL PROTEIN N"/>
    <property type="match status" value="1"/>
</dbReference>
<evidence type="ECO:0000313" key="15">
    <source>
        <dbReference type="EMBL" id="EQD57244.1"/>
    </source>
</evidence>
<keyword evidence="1" id="KW-0639">Primosome</keyword>
<keyword evidence="5" id="KW-0378">Hydrolase</keyword>
<dbReference type="InterPro" id="IPR001650">
    <property type="entry name" value="Helicase_C-like"/>
</dbReference>
<feature type="region of interest" description="Disordered" evidence="13">
    <location>
        <begin position="730"/>
        <end position="764"/>
    </location>
</feature>
<dbReference type="InterPro" id="IPR040498">
    <property type="entry name" value="PriA_CRR"/>
</dbReference>
<dbReference type="NCBIfam" id="TIGR00595">
    <property type="entry name" value="priA"/>
    <property type="match status" value="1"/>
</dbReference>
<feature type="region of interest" description="Disordered" evidence="13">
    <location>
        <begin position="804"/>
        <end position="874"/>
    </location>
</feature>
<keyword evidence="8" id="KW-0067">ATP-binding</keyword>
<dbReference type="InterPro" id="IPR027417">
    <property type="entry name" value="P-loop_NTPase"/>
</dbReference>
<dbReference type="InterPro" id="IPR014001">
    <property type="entry name" value="Helicase_ATP-bd"/>
</dbReference>
<reference evidence="15" key="2">
    <citation type="journal article" date="2014" name="ISME J.">
        <title>Microbial stratification in low pH oxic and suboxic macroscopic growths along an acid mine drainage.</title>
        <authorList>
            <person name="Mendez-Garcia C."/>
            <person name="Mesa V."/>
            <person name="Sprenger R.R."/>
            <person name="Richter M."/>
            <person name="Diez M.S."/>
            <person name="Solano J."/>
            <person name="Bargiela R."/>
            <person name="Golyshina O.V."/>
            <person name="Manteca A."/>
            <person name="Ramos J.L."/>
            <person name="Gallego J.R."/>
            <person name="Llorente I."/>
            <person name="Martins Dos Santos V.A."/>
            <person name="Jensen O.N."/>
            <person name="Pelaez A.I."/>
            <person name="Sanchez J."/>
            <person name="Ferrer M."/>
        </authorList>
    </citation>
    <scope>NUCLEOTIDE SEQUENCE</scope>
</reference>
<dbReference type="Pfam" id="PF17764">
    <property type="entry name" value="PriA_3primeBD"/>
    <property type="match status" value="1"/>
</dbReference>
<feature type="compositionally biased region" description="Polar residues" evidence="13">
    <location>
        <begin position="848"/>
        <end position="862"/>
    </location>
</feature>
<evidence type="ECO:0000256" key="1">
    <source>
        <dbReference type="ARBA" id="ARBA00022515"/>
    </source>
</evidence>
<dbReference type="SMART" id="SM00487">
    <property type="entry name" value="DEXDc"/>
    <property type="match status" value="1"/>
</dbReference>
<keyword evidence="2" id="KW-0235">DNA replication</keyword>
<name>T1BVQ9_9ZZZZ</name>
<evidence type="ECO:0000256" key="8">
    <source>
        <dbReference type="ARBA" id="ARBA00022840"/>
    </source>
</evidence>
<dbReference type="GO" id="GO:0006269">
    <property type="term" value="P:DNA replication, synthesis of primer"/>
    <property type="evidence" value="ECO:0007669"/>
    <property type="project" value="UniProtKB-KW"/>
</dbReference>
<evidence type="ECO:0000256" key="4">
    <source>
        <dbReference type="ARBA" id="ARBA00022741"/>
    </source>
</evidence>
<gene>
    <name evidence="15" type="ORF">B2A_04896</name>
</gene>
<organism evidence="15">
    <name type="scientific">mine drainage metagenome</name>
    <dbReference type="NCBI Taxonomy" id="410659"/>
    <lineage>
        <taxon>unclassified sequences</taxon>
        <taxon>metagenomes</taxon>
        <taxon>ecological metagenomes</taxon>
    </lineage>
</organism>
<keyword evidence="3" id="KW-0479">Metal-binding</keyword>
<dbReference type="GO" id="GO:0046872">
    <property type="term" value="F:metal ion binding"/>
    <property type="evidence" value="ECO:0007669"/>
    <property type="project" value="UniProtKB-KW"/>
</dbReference>
<dbReference type="GO" id="GO:0003677">
    <property type="term" value="F:DNA binding"/>
    <property type="evidence" value="ECO:0007669"/>
    <property type="project" value="UniProtKB-KW"/>
</dbReference>
<keyword evidence="4" id="KW-0547">Nucleotide-binding</keyword>
<dbReference type="InterPro" id="IPR041222">
    <property type="entry name" value="PriA_3primeBD"/>
</dbReference>
<dbReference type="GO" id="GO:0005524">
    <property type="term" value="F:ATP binding"/>
    <property type="evidence" value="ECO:0007669"/>
    <property type="project" value="UniProtKB-KW"/>
</dbReference>
<dbReference type="NCBIfam" id="NF004067">
    <property type="entry name" value="PRK05580.1-4"/>
    <property type="match status" value="1"/>
</dbReference>
<feature type="compositionally biased region" description="Low complexity" evidence="13">
    <location>
        <begin position="824"/>
        <end position="841"/>
    </location>
</feature>
<evidence type="ECO:0000256" key="13">
    <source>
        <dbReference type="SAM" id="MobiDB-lite"/>
    </source>
</evidence>
<dbReference type="GO" id="GO:0043138">
    <property type="term" value="F:3'-5' DNA helicase activity"/>
    <property type="evidence" value="ECO:0007669"/>
    <property type="project" value="UniProtKB-EC"/>
</dbReference>
<dbReference type="CDD" id="cd17929">
    <property type="entry name" value="DEXHc_priA"/>
    <property type="match status" value="1"/>
</dbReference>
<dbReference type="GO" id="GO:0006310">
    <property type="term" value="P:DNA recombination"/>
    <property type="evidence" value="ECO:0007669"/>
    <property type="project" value="InterPro"/>
</dbReference>
<dbReference type="Gene3D" id="3.40.50.300">
    <property type="entry name" value="P-loop containing nucleotide triphosphate hydrolases"/>
    <property type="match status" value="2"/>
</dbReference>
<feature type="domain" description="Helicase ATP-binding" evidence="14">
    <location>
        <begin position="209"/>
        <end position="375"/>
    </location>
</feature>
<sequence length="874" mass="93288">MTQADVAPRVLRVALPVPLRRLFDYTLAESFPAPIAGVRVRVPFGRSTRIGVVVECVAGSAVPAAQLKPVTAILDDTPLLDAELLASVLWAAEYWLGSPGEALLNALPVALRDGRALPALRAQAWAMSEAGRAALQASRTRGASLALLQRLAAAALPAECVRALPAAERVALARLRRGGLIIAAEDAPTTPIAAPALNAAQSDALARLRAQPPGFSVTLLDGVTGSGKTEVYLARIAEVLAQGRQALVLVPEIGLIAQTAQRLHARLGVSIDLLHSGLSDGLRAEAWLRARSGAARVLLGTRSAVFAPLPHAGLLVIDEEHDASYKQQDGLRYHARDLALKRAQALGIPVLLGSATPALETLSNAARGRYAHLRLPTRANARPAPRVELIDLRRQRSEHGLSAPLLDALGATFARGEQAMVFRNRRGYAPVLSCAQCGWHAGCPHCARPLTWHRAAQRLECHLCGRLQPVPPRCPACACSTLQALGHGTERLETALAERFPDIPLLRVDRETTRTRAAQAALDTRLPEHGPALLVGTQMLAKGHDLPRLTLVAVTSVDEGLYSIDFRAPERLAQLIVQVAGRAGRGTQPGRVLLQTRHPDHPLLLQLLSGGYHALAASLLDERRAARLPPFAYHALLRAEAAHEAALFAFLDAARTALPSEAAIEIIGPCRRRCRAAARAGAASCCWPARSATRCIARSNPGRWCWKPCRKRAPCAGRWTSIRWRWAEPRGAVQSATRTDPRRSRRAAIQAPSSKARPTTSLLQVPTAAASNSFRWASRTPCIHACTGGSEMIKAMFIAPIKAEQQKYRPSRPTSNACQRRRSATAGGTLAASESSAAALRKAPPPSRQSSANKPSVSTTTAAGGPIITSHAAP</sequence>
<evidence type="ECO:0000256" key="3">
    <source>
        <dbReference type="ARBA" id="ARBA00022723"/>
    </source>
</evidence>
<comment type="caution">
    <text evidence="15">The sequence shown here is derived from an EMBL/GenBank/DDBJ whole genome shotgun (WGS) entry which is preliminary data.</text>
</comment>
<evidence type="ECO:0000256" key="9">
    <source>
        <dbReference type="ARBA" id="ARBA00023125"/>
    </source>
</evidence>
<dbReference type="Gene3D" id="3.40.1440.60">
    <property type="entry name" value="PriA, 3(prime) DNA-binding domain"/>
    <property type="match status" value="1"/>
</dbReference>
<dbReference type="FunFam" id="3.40.50.300:FF:000489">
    <property type="entry name" value="Primosome assembly protein PriA"/>
    <property type="match status" value="1"/>
</dbReference>
<evidence type="ECO:0000256" key="7">
    <source>
        <dbReference type="ARBA" id="ARBA00022833"/>
    </source>
</evidence>
<dbReference type="Pfam" id="PF18319">
    <property type="entry name" value="Zn_ribbon_PriA"/>
    <property type="match status" value="1"/>
</dbReference>
<dbReference type="PANTHER" id="PTHR30580">
    <property type="entry name" value="PRIMOSOMAL PROTEIN N"/>
    <property type="match status" value="1"/>
</dbReference>
<dbReference type="EMBL" id="AUZZ01003335">
    <property type="protein sequence ID" value="EQD57244.1"/>
    <property type="molecule type" value="Genomic_DNA"/>
</dbReference>
<evidence type="ECO:0000259" key="14">
    <source>
        <dbReference type="PROSITE" id="PS51192"/>
    </source>
</evidence>
<dbReference type="InterPro" id="IPR005259">
    <property type="entry name" value="PriA"/>
</dbReference>
<dbReference type="EC" id="5.6.2.4" evidence="11"/>
<dbReference type="SMART" id="SM00490">
    <property type="entry name" value="HELICc"/>
    <property type="match status" value="1"/>
</dbReference>
<dbReference type="GO" id="GO:0006302">
    <property type="term" value="P:double-strand break repair"/>
    <property type="evidence" value="ECO:0007669"/>
    <property type="project" value="InterPro"/>
</dbReference>
<keyword evidence="6" id="KW-0347">Helicase</keyword>
<evidence type="ECO:0000256" key="12">
    <source>
        <dbReference type="ARBA" id="ARBA00048988"/>
    </source>
</evidence>
<dbReference type="FunFam" id="3.40.1440.60:FF:000001">
    <property type="entry name" value="Primosomal protein N"/>
    <property type="match status" value="1"/>
</dbReference>
<dbReference type="Pfam" id="PF00270">
    <property type="entry name" value="DEAD"/>
    <property type="match status" value="1"/>
</dbReference>
<dbReference type="SUPFAM" id="SSF52540">
    <property type="entry name" value="P-loop containing nucleoside triphosphate hydrolases"/>
    <property type="match status" value="2"/>
</dbReference>
<dbReference type="InterPro" id="IPR042115">
    <property type="entry name" value="PriA_3primeBD_sf"/>
</dbReference>
<keyword evidence="9" id="KW-0238">DNA-binding</keyword>
<evidence type="ECO:0000256" key="6">
    <source>
        <dbReference type="ARBA" id="ARBA00022806"/>
    </source>
</evidence>
<reference evidence="15" key="1">
    <citation type="submission" date="2013-08" db="EMBL/GenBank/DDBJ databases">
        <authorList>
            <person name="Mendez C."/>
            <person name="Richter M."/>
            <person name="Ferrer M."/>
            <person name="Sanchez J."/>
        </authorList>
    </citation>
    <scope>NUCLEOTIDE SEQUENCE</scope>
</reference>
<evidence type="ECO:0000256" key="11">
    <source>
        <dbReference type="ARBA" id="ARBA00034808"/>
    </source>
</evidence>